<keyword evidence="5 6" id="KW-0472">Membrane</keyword>
<comment type="subcellular location">
    <subcellularLocation>
        <location evidence="1">Cell membrane</location>
        <topology evidence="1">Multi-pass membrane protein</topology>
    </subcellularLocation>
</comment>
<feature type="transmembrane region" description="Helical" evidence="6">
    <location>
        <begin position="168"/>
        <end position="191"/>
    </location>
</feature>
<dbReference type="Proteomes" id="UP000176914">
    <property type="component" value="Unassembled WGS sequence"/>
</dbReference>
<keyword evidence="4 6" id="KW-1133">Transmembrane helix</keyword>
<dbReference type="GO" id="GO:0005886">
    <property type="term" value="C:plasma membrane"/>
    <property type="evidence" value="ECO:0007669"/>
    <property type="project" value="UniProtKB-SubCell"/>
</dbReference>
<evidence type="ECO:0000313" key="8">
    <source>
        <dbReference type="Proteomes" id="UP000176914"/>
    </source>
</evidence>
<feature type="transmembrane region" description="Helical" evidence="6">
    <location>
        <begin position="71"/>
        <end position="90"/>
    </location>
</feature>
<dbReference type="PANTHER" id="PTHR30482">
    <property type="entry name" value="HIGH-AFFINITY BRANCHED-CHAIN AMINO ACID TRANSPORT SYSTEM PERMEASE"/>
    <property type="match status" value="1"/>
</dbReference>
<dbReference type="InterPro" id="IPR043428">
    <property type="entry name" value="LivM-like"/>
</dbReference>
<keyword evidence="2" id="KW-1003">Cell membrane</keyword>
<gene>
    <name evidence="7" type="ORF">A3C20_02985</name>
</gene>
<evidence type="ECO:0000256" key="4">
    <source>
        <dbReference type="ARBA" id="ARBA00022989"/>
    </source>
</evidence>
<accession>A0A1F6E6G5</accession>
<dbReference type="Pfam" id="PF02653">
    <property type="entry name" value="BPD_transp_2"/>
    <property type="match status" value="1"/>
</dbReference>
<dbReference type="InterPro" id="IPR001851">
    <property type="entry name" value="ABC_transp_permease"/>
</dbReference>
<feature type="transmembrane region" description="Helical" evidence="6">
    <location>
        <begin position="118"/>
        <end position="137"/>
    </location>
</feature>
<sequence length="273" mass="29412">MVALSLNLVVGETGMISVAQAAFSGIGAYVTALLLLALGINFFLAVILSMLAAGAIAFLVGAIFTRLQEVYYVFGTVGFNVILYTVLLNWNSVTRGPLGIPGIPRPELFGFIFSDNHMFLGLALASLAAIYGLCTFIKNSSFGRVLHAIREDEEATSVFGYATHHYKLAVFTIAAMFTAYASGLYATYISYIDPSTFALPESIFILAMIILGGLSSTRGAVLGAFLLVILPEALRFVGFPSDIAAQMRQMTYGLVLVLLMLYRPQGILGKFRI</sequence>
<dbReference type="GO" id="GO:0015658">
    <property type="term" value="F:branched-chain amino acid transmembrane transporter activity"/>
    <property type="evidence" value="ECO:0007669"/>
    <property type="project" value="InterPro"/>
</dbReference>
<dbReference type="EMBL" id="MFLL01000015">
    <property type="protein sequence ID" value="OGG69289.1"/>
    <property type="molecule type" value="Genomic_DNA"/>
</dbReference>
<dbReference type="AlphaFoldDB" id="A0A1F6E6G5"/>
<dbReference type="PANTHER" id="PTHR30482:SF20">
    <property type="entry name" value="HIGH-AFFINITY BRANCHED-CHAIN AMINO ACID TRANSPORT SYSTEM PERMEASE PROTEIN LIVM"/>
    <property type="match status" value="1"/>
</dbReference>
<reference evidence="7 8" key="1">
    <citation type="journal article" date="2016" name="Nat. Commun.">
        <title>Thousands of microbial genomes shed light on interconnected biogeochemical processes in an aquifer system.</title>
        <authorList>
            <person name="Anantharaman K."/>
            <person name="Brown C.T."/>
            <person name="Hug L.A."/>
            <person name="Sharon I."/>
            <person name="Castelle C.J."/>
            <person name="Probst A.J."/>
            <person name="Thomas B.C."/>
            <person name="Singh A."/>
            <person name="Wilkins M.J."/>
            <person name="Karaoz U."/>
            <person name="Brodie E.L."/>
            <person name="Williams K.H."/>
            <person name="Hubbard S.S."/>
            <person name="Banfield J.F."/>
        </authorList>
    </citation>
    <scope>NUCLEOTIDE SEQUENCE [LARGE SCALE GENOMIC DNA]</scope>
</reference>
<evidence type="ECO:0000313" key="7">
    <source>
        <dbReference type="EMBL" id="OGG69289.1"/>
    </source>
</evidence>
<feature type="transmembrane region" description="Helical" evidence="6">
    <location>
        <begin position="31"/>
        <end position="64"/>
    </location>
</feature>
<organism evidence="7 8">
    <name type="scientific">Candidatus Kaiserbacteria bacterium RIFCSPHIGHO2_02_FULL_55_25</name>
    <dbReference type="NCBI Taxonomy" id="1798498"/>
    <lineage>
        <taxon>Bacteria</taxon>
        <taxon>Candidatus Kaiseribacteriota</taxon>
    </lineage>
</organism>
<evidence type="ECO:0000256" key="1">
    <source>
        <dbReference type="ARBA" id="ARBA00004651"/>
    </source>
</evidence>
<evidence type="ECO:0000256" key="6">
    <source>
        <dbReference type="SAM" id="Phobius"/>
    </source>
</evidence>
<feature type="transmembrane region" description="Helical" evidence="6">
    <location>
        <begin position="203"/>
        <end position="230"/>
    </location>
</feature>
<proteinExistence type="predicted"/>
<evidence type="ECO:0000256" key="5">
    <source>
        <dbReference type="ARBA" id="ARBA00023136"/>
    </source>
</evidence>
<feature type="transmembrane region" description="Helical" evidence="6">
    <location>
        <begin position="251"/>
        <end position="268"/>
    </location>
</feature>
<evidence type="ECO:0000256" key="3">
    <source>
        <dbReference type="ARBA" id="ARBA00022692"/>
    </source>
</evidence>
<evidence type="ECO:0008006" key="9">
    <source>
        <dbReference type="Google" id="ProtNLM"/>
    </source>
</evidence>
<keyword evidence="3 6" id="KW-0812">Transmembrane</keyword>
<comment type="caution">
    <text evidence="7">The sequence shown here is derived from an EMBL/GenBank/DDBJ whole genome shotgun (WGS) entry which is preliminary data.</text>
</comment>
<evidence type="ECO:0000256" key="2">
    <source>
        <dbReference type="ARBA" id="ARBA00022475"/>
    </source>
</evidence>
<dbReference type="CDD" id="cd06581">
    <property type="entry name" value="TM_PBP1_LivM_like"/>
    <property type="match status" value="1"/>
</dbReference>
<name>A0A1F6E6G5_9BACT</name>
<protein>
    <recommendedName>
        <fullName evidence="9">Branched-chain amino acid ABC transporter permease</fullName>
    </recommendedName>
</protein>